<proteinExistence type="predicted"/>
<dbReference type="InterPro" id="IPR024402">
    <property type="entry name" value="DUF2726"/>
</dbReference>
<keyword evidence="1" id="KW-0812">Transmembrane</keyword>
<evidence type="ECO:0000256" key="1">
    <source>
        <dbReference type="SAM" id="Phobius"/>
    </source>
</evidence>
<dbReference type="Pfam" id="PF10881">
    <property type="entry name" value="DUF2726"/>
    <property type="match status" value="1"/>
</dbReference>
<evidence type="ECO:0000259" key="2">
    <source>
        <dbReference type="Pfam" id="PF10881"/>
    </source>
</evidence>
<dbReference type="EMBL" id="BAABKE010000002">
    <property type="protein sequence ID" value="GAA5096902.1"/>
    <property type="molecule type" value="Genomic_DNA"/>
</dbReference>
<keyword evidence="1" id="KW-0472">Membrane</keyword>
<reference evidence="4" key="1">
    <citation type="journal article" date="2019" name="Int. J. Syst. Evol. Microbiol.">
        <title>The Global Catalogue of Microorganisms (GCM) 10K type strain sequencing project: providing services to taxonomists for standard genome sequencing and annotation.</title>
        <authorList>
            <consortium name="The Broad Institute Genomics Platform"/>
            <consortium name="The Broad Institute Genome Sequencing Center for Infectious Disease"/>
            <person name="Wu L."/>
            <person name="Ma J."/>
        </authorList>
    </citation>
    <scope>NUCLEOTIDE SEQUENCE [LARGE SCALE GENOMIC DNA]</scope>
    <source>
        <strain evidence="4">JCM 18424</strain>
    </source>
</reference>
<feature type="transmembrane region" description="Helical" evidence="1">
    <location>
        <begin position="6"/>
        <end position="23"/>
    </location>
</feature>
<evidence type="ECO:0000313" key="3">
    <source>
        <dbReference type="EMBL" id="GAA5096902.1"/>
    </source>
</evidence>
<comment type="caution">
    <text evidence="3">The sequence shown here is derived from an EMBL/GenBank/DDBJ whole genome shotgun (WGS) entry which is preliminary data.</text>
</comment>
<organism evidence="3 4">
    <name type="scientific">Wohlfahrtiimonas larvae</name>
    <dbReference type="NCBI Taxonomy" id="1157986"/>
    <lineage>
        <taxon>Bacteria</taxon>
        <taxon>Pseudomonadati</taxon>
        <taxon>Pseudomonadota</taxon>
        <taxon>Gammaproteobacteria</taxon>
        <taxon>Cardiobacteriales</taxon>
        <taxon>Ignatzschineriaceae</taxon>
        <taxon>Wohlfahrtiimonas</taxon>
    </lineage>
</organism>
<dbReference type="Proteomes" id="UP001500631">
    <property type="component" value="Unassembled WGS sequence"/>
</dbReference>
<dbReference type="RefSeq" id="WP_077924892.1">
    <property type="nucleotide sequence ID" value="NZ_BAABKE010000002.1"/>
</dbReference>
<protein>
    <recommendedName>
        <fullName evidence="2">DUF2726 domain-containing protein</fullName>
    </recommendedName>
</protein>
<keyword evidence="4" id="KW-1185">Reference proteome</keyword>
<gene>
    <name evidence="3" type="ORF">GCM10023338_07860</name>
</gene>
<keyword evidence="1" id="KW-1133">Transmembrane helix</keyword>
<accession>A0ABP9MMT1</accession>
<dbReference type="Gene3D" id="3.40.960.10">
    <property type="entry name" value="VSR Endonuclease"/>
    <property type="match status" value="1"/>
</dbReference>
<sequence length="169" mass="19136">MSNSLIIIAAIIVLLIIVTSTLSPKNKKKKKEENDDIKIVSSAEFKKQKLLNNEEILIYNSIIKNIIIPNKGKYRVFAQVNLGEILKCSGPGFWKINTKRVDFCITANDFEPLAVIEYHGTGHKGNKHEIRDEVKKIATEKAGLIYCAINENERDQLDSIISKLLEQIE</sequence>
<evidence type="ECO:0000313" key="4">
    <source>
        <dbReference type="Proteomes" id="UP001500631"/>
    </source>
</evidence>
<name>A0ABP9MMT1_9GAMM</name>
<feature type="domain" description="DUF2726" evidence="2">
    <location>
        <begin position="47"/>
        <end position="166"/>
    </location>
</feature>